<protein>
    <recommendedName>
        <fullName evidence="3">N-acetyltransferase domain-containing protein</fullName>
    </recommendedName>
</protein>
<evidence type="ECO:0000313" key="4">
    <source>
        <dbReference type="EMBL" id="KSU81156.1"/>
    </source>
</evidence>
<dbReference type="PANTHER" id="PTHR43420">
    <property type="entry name" value="ACETYLTRANSFERASE"/>
    <property type="match status" value="1"/>
</dbReference>
<sequence length="164" mass="18958">MTTIHLTYRFSNRYDFPQLTELENLVWNTDNTPAEIRYTSTEEYAQHCPEGSQLLALSGDRVCGAFSYRIPTHLESNQHVAELALAIHPDFQGQGVAQALMKEGEEWMKRLGKTKLSLRVMATNPRAIRFYEKCGFIRQGVLVNEFRINGQYVDDIMMYKMLDD</sequence>
<accession>A0A0V8J2J3</accession>
<dbReference type="AlphaFoldDB" id="A0A0V8J2J3"/>
<evidence type="ECO:0000259" key="3">
    <source>
        <dbReference type="PROSITE" id="PS51186"/>
    </source>
</evidence>
<dbReference type="SUPFAM" id="SSF55729">
    <property type="entry name" value="Acyl-CoA N-acyltransferases (Nat)"/>
    <property type="match status" value="1"/>
</dbReference>
<gene>
    <name evidence="4" type="ORF">AS030_19640</name>
</gene>
<dbReference type="InterPro" id="IPR000182">
    <property type="entry name" value="GNAT_dom"/>
</dbReference>
<reference evidence="4 5" key="1">
    <citation type="journal article" date="2014" name="Antonie Van Leeuwenhoek">
        <title>Fictibacillus enclensis sp. nov., isolated from marine sediment.</title>
        <authorList>
            <person name="Dastager S.G."/>
            <person name="Mawlankar R."/>
            <person name="Srinivasan K."/>
            <person name="Tang S.K."/>
            <person name="Lee J.C."/>
            <person name="Ramana V.V."/>
            <person name="Shouche Y.S."/>
        </authorList>
    </citation>
    <scope>NUCLEOTIDE SEQUENCE [LARGE SCALE GENOMIC DNA]</scope>
    <source>
        <strain evidence="4 5">NIO-1003</strain>
    </source>
</reference>
<keyword evidence="2" id="KW-0012">Acyltransferase</keyword>
<dbReference type="CDD" id="cd04301">
    <property type="entry name" value="NAT_SF"/>
    <property type="match status" value="1"/>
</dbReference>
<dbReference type="RefSeq" id="WP_061974866.1">
    <property type="nucleotide sequence ID" value="NZ_FMAV01000004.1"/>
</dbReference>
<dbReference type="InterPro" id="IPR016181">
    <property type="entry name" value="Acyl_CoA_acyltransferase"/>
</dbReference>
<evidence type="ECO:0000256" key="2">
    <source>
        <dbReference type="ARBA" id="ARBA00023315"/>
    </source>
</evidence>
<organism evidence="4 5">
    <name type="scientific">Fictibacillus enclensis</name>
    <dbReference type="NCBI Taxonomy" id="1017270"/>
    <lineage>
        <taxon>Bacteria</taxon>
        <taxon>Bacillati</taxon>
        <taxon>Bacillota</taxon>
        <taxon>Bacilli</taxon>
        <taxon>Bacillales</taxon>
        <taxon>Fictibacillaceae</taxon>
        <taxon>Fictibacillus</taxon>
    </lineage>
</organism>
<dbReference type="Proteomes" id="UP000054099">
    <property type="component" value="Unassembled WGS sequence"/>
</dbReference>
<dbReference type="EMBL" id="LNQN01000006">
    <property type="protein sequence ID" value="KSU81156.1"/>
    <property type="molecule type" value="Genomic_DNA"/>
</dbReference>
<dbReference type="GO" id="GO:0016747">
    <property type="term" value="F:acyltransferase activity, transferring groups other than amino-acyl groups"/>
    <property type="evidence" value="ECO:0007669"/>
    <property type="project" value="InterPro"/>
</dbReference>
<dbReference type="Pfam" id="PF00583">
    <property type="entry name" value="Acetyltransf_1"/>
    <property type="match status" value="1"/>
</dbReference>
<proteinExistence type="predicted"/>
<evidence type="ECO:0000313" key="5">
    <source>
        <dbReference type="Proteomes" id="UP000054099"/>
    </source>
</evidence>
<dbReference type="InterPro" id="IPR050680">
    <property type="entry name" value="YpeA/RimI_acetyltransf"/>
</dbReference>
<keyword evidence="5" id="KW-1185">Reference proteome</keyword>
<name>A0A0V8J2J3_9BACL</name>
<dbReference type="Gene3D" id="3.40.630.30">
    <property type="match status" value="1"/>
</dbReference>
<feature type="domain" description="N-acetyltransferase" evidence="3">
    <location>
        <begin position="6"/>
        <end position="163"/>
    </location>
</feature>
<dbReference type="PROSITE" id="PS51186">
    <property type="entry name" value="GNAT"/>
    <property type="match status" value="1"/>
</dbReference>
<dbReference type="OrthoDB" id="9802340at2"/>
<keyword evidence="1" id="KW-0808">Transferase</keyword>
<evidence type="ECO:0000256" key="1">
    <source>
        <dbReference type="ARBA" id="ARBA00022679"/>
    </source>
</evidence>
<comment type="caution">
    <text evidence="4">The sequence shown here is derived from an EMBL/GenBank/DDBJ whole genome shotgun (WGS) entry which is preliminary data.</text>
</comment>